<keyword evidence="8" id="KW-0902">Two-component regulatory system</keyword>
<evidence type="ECO:0000313" key="12">
    <source>
        <dbReference type="Proteomes" id="UP001596298"/>
    </source>
</evidence>
<evidence type="ECO:0000259" key="10">
    <source>
        <dbReference type="SMART" id="SM00387"/>
    </source>
</evidence>
<evidence type="ECO:0000256" key="2">
    <source>
        <dbReference type="ARBA" id="ARBA00012438"/>
    </source>
</evidence>
<dbReference type="RefSeq" id="WP_382403614.1">
    <property type="nucleotide sequence ID" value="NZ_JBHSWH010000001.1"/>
</dbReference>
<dbReference type="PANTHER" id="PTHR24421:SF10">
    <property type="entry name" value="NITRATE_NITRITE SENSOR PROTEIN NARQ"/>
    <property type="match status" value="1"/>
</dbReference>
<feature type="transmembrane region" description="Helical" evidence="9">
    <location>
        <begin position="28"/>
        <end position="50"/>
    </location>
</feature>
<evidence type="ECO:0000256" key="9">
    <source>
        <dbReference type="SAM" id="Phobius"/>
    </source>
</evidence>
<proteinExistence type="predicted"/>
<keyword evidence="9" id="KW-0472">Membrane</keyword>
<dbReference type="Gene3D" id="3.30.565.10">
    <property type="entry name" value="Histidine kinase-like ATPase, C-terminal domain"/>
    <property type="match status" value="1"/>
</dbReference>
<keyword evidence="5" id="KW-0547">Nucleotide-binding</keyword>
<dbReference type="SMART" id="SM00387">
    <property type="entry name" value="HATPase_c"/>
    <property type="match status" value="1"/>
</dbReference>
<dbReference type="InterPro" id="IPR011712">
    <property type="entry name" value="Sig_transdc_His_kin_sub3_dim/P"/>
</dbReference>
<evidence type="ECO:0000256" key="8">
    <source>
        <dbReference type="ARBA" id="ARBA00023012"/>
    </source>
</evidence>
<evidence type="ECO:0000256" key="1">
    <source>
        <dbReference type="ARBA" id="ARBA00000085"/>
    </source>
</evidence>
<evidence type="ECO:0000256" key="7">
    <source>
        <dbReference type="ARBA" id="ARBA00022840"/>
    </source>
</evidence>
<dbReference type="Pfam" id="PF07730">
    <property type="entry name" value="HisKA_3"/>
    <property type="match status" value="1"/>
</dbReference>
<dbReference type="InterPro" id="IPR003594">
    <property type="entry name" value="HATPase_dom"/>
</dbReference>
<feature type="transmembrane region" description="Helical" evidence="9">
    <location>
        <begin position="120"/>
        <end position="142"/>
    </location>
</feature>
<dbReference type="InterPro" id="IPR036890">
    <property type="entry name" value="HATPase_C_sf"/>
</dbReference>
<dbReference type="Proteomes" id="UP001596298">
    <property type="component" value="Unassembled WGS sequence"/>
</dbReference>
<keyword evidence="7" id="KW-0067">ATP-binding</keyword>
<evidence type="ECO:0000256" key="3">
    <source>
        <dbReference type="ARBA" id="ARBA00022553"/>
    </source>
</evidence>
<keyword evidence="9" id="KW-1133">Transmembrane helix</keyword>
<dbReference type="EMBL" id="JBHSWH010000001">
    <property type="protein sequence ID" value="MFC6706941.1"/>
    <property type="molecule type" value="Genomic_DNA"/>
</dbReference>
<dbReference type="InterPro" id="IPR050482">
    <property type="entry name" value="Sensor_HK_TwoCompSys"/>
</dbReference>
<feature type="transmembrane region" description="Helical" evidence="9">
    <location>
        <begin position="174"/>
        <end position="196"/>
    </location>
</feature>
<comment type="catalytic activity">
    <reaction evidence="1">
        <text>ATP + protein L-histidine = ADP + protein N-phospho-L-histidine.</text>
        <dbReference type="EC" id="2.7.13.3"/>
    </reaction>
</comment>
<protein>
    <recommendedName>
        <fullName evidence="2">histidine kinase</fullName>
        <ecNumber evidence="2">2.7.13.3</ecNumber>
    </recommendedName>
</protein>
<keyword evidence="3" id="KW-0597">Phosphoprotein</keyword>
<evidence type="ECO:0000256" key="4">
    <source>
        <dbReference type="ARBA" id="ARBA00022679"/>
    </source>
</evidence>
<dbReference type="GO" id="GO:0016301">
    <property type="term" value="F:kinase activity"/>
    <property type="evidence" value="ECO:0007669"/>
    <property type="project" value="UniProtKB-KW"/>
</dbReference>
<gene>
    <name evidence="11" type="ORF">ACFQDH_17190</name>
</gene>
<dbReference type="Gene3D" id="1.20.5.1930">
    <property type="match status" value="1"/>
</dbReference>
<dbReference type="EC" id="2.7.13.3" evidence="2"/>
<keyword evidence="12" id="KW-1185">Reference proteome</keyword>
<reference evidence="12" key="1">
    <citation type="journal article" date="2019" name="Int. J. Syst. Evol. Microbiol.">
        <title>The Global Catalogue of Microorganisms (GCM) 10K type strain sequencing project: providing services to taxonomists for standard genome sequencing and annotation.</title>
        <authorList>
            <consortium name="The Broad Institute Genomics Platform"/>
            <consortium name="The Broad Institute Genome Sequencing Center for Infectious Disease"/>
            <person name="Wu L."/>
            <person name="Ma J."/>
        </authorList>
    </citation>
    <scope>NUCLEOTIDE SEQUENCE [LARGE SCALE GENOMIC DNA]</scope>
    <source>
        <strain evidence="12">CCUG 58127</strain>
    </source>
</reference>
<comment type="caution">
    <text evidence="11">The sequence shown here is derived from an EMBL/GenBank/DDBJ whole genome shotgun (WGS) entry which is preliminary data.</text>
</comment>
<evidence type="ECO:0000313" key="11">
    <source>
        <dbReference type="EMBL" id="MFC6706941.1"/>
    </source>
</evidence>
<feature type="domain" description="Histidine kinase/HSP90-like ATPase" evidence="10">
    <location>
        <begin position="335"/>
        <end position="425"/>
    </location>
</feature>
<organism evidence="11 12">
    <name type="scientific">Flexivirga alba</name>
    <dbReference type="NCBI Taxonomy" id="702742"/>
    <lineage>
        <taxon>Bacteria</taxon>
        <taxon>Bacillati</taxon>
        <taxon>Actinomycetota</taxon>
        <taxon>Actinomycetes</taxon>
        <taxon>Micrococcales</taxon>
        <taxon>Dermacoccaceae</taxon>
        <taxon>Flexivirga</taxon>
    </lineage>
</organism>
<evidence type="ECO:0000256" key="6">
    <source>
        <dbReference type="ARBA" id="ARBA00022777"/>
    </source>
</evidence>
<sequence length="425" mass="44860">MSSPSVRADRTTVLTDAWRAVRRSAVAFKWLVTGLLIGLLAICVLAIVVLTGLLCIVGVGLLLIPAMLGLVRRVAELERRRLRVSGHPVQMPYDALPRGVREAWRTAVHDSTSRRDLKWLASYAVVGTFVGGVALQVVANAVQALTFPAWWRLVPSGDATLVNGLVSVSTWKGAWAAMAMGAVWLILAVALNPMLLRMQSAPGLRWLPPDPTLDWSTRVAELTATRAAALDAHALELRRIERALHDGAQNRLVTVAVLAGAAQRSMEHDPVRAAEILERVQSSAESALAELRSVVRSILPPVLENGGLDGALSALAAQSPVPARLSVTTGRLPASVETTAYFAVAEALTNVAKHSGATRASVVVTTQGEMLQVLVEDDGHGGAQVREGSGLAGIARRAEAHDGTLTVSSPAGGPTVVEVKLPCAS</sequence>
<name>A0ABW2AJB0_9MICO</name>
<dbReference type="PANTHER" id="PTHR24421">
    <property type="entry name" value="NITRATE/NITRITE SENSOR PROTEIN NARX-RELATED"/>
    <property type="match status" value="1"/>
</dbReference>
<dbReference type="CDD" id="cd16917">
    <property type="entry name" value="HATPase_UhpB-NarQ-NarX-like"/>
    <property type="match status" value="1"/>
</dbReference>
<evidence type="ECO:0000256" key="5">
    <source>
        <dbReference type="ARBA" id="ARBA00022741"/>
    </source>
</evidence>
<dbReference type="InterPro" id="IPR025828">
    <property type="entry name" value="Put_sensor_dom"/>
</dbReference>
<dbReference type="SUPFAM" id="SSF55874">
    <property type="entry name" value="ATPase domain of HSP90 chaperone/DNA topoisomerase II/histidine kinase"/>
    <property type="match status" value="1"/>
</dbReference>
<keyword evidence="4" id="KW-0808">Transferase</keyword>
<feature type="transmembrane region" description="Helical" evidence="9">
    <location>
        <begin position="56"/>
        <end position="75"/>
    </location>
</feature>
<keyword evidence="9" id="KW-0812">Transmembrane</keyword>
<accession>A0ABW2AJB0</accession>
<dbReference type="Pfam" id="PF02518">
    <property type="entry name" value="HATPase_c"/>
    <property type="match status" value="1"/>
</dbReference>
<keyword evidence="6 11" id="KW-0418">Kinase</keyword>
<dbReference type="Pfam" id="PF13796">
    <property type="entry name" value="Sensor"/>
    <property type="match status" value="1"/>
</dbReference>